<dbReference type="InterPro" id="IPR014982">
    <property type="entry name" value="GSCFA"/>
</dbReference>
<reference evidence="2 3" key="1">
    <citation type="submission" date="2019-03" db="EMBL/GenBank/DDBJ databases">
        <authorList>
            <person name="Kim M.K.M."/>
        </authorList>
    </citation>
    <scope>NUCLEOTIDE SEQUENCE [LARGE SCALE GENOMIC DNA]</scope>
    <source>
        <strain evidence="2 3">17J68-15</strain>
    </source>
</reference>
<organism evidence="2 3">
    <name type="scientific">Flaviaesturariibacter aridisoli</name>
    <dbReference type="NCBI Taxonomy" id="2545761"/>
    <lineage>
        <taxon>Bacteria</taxon>
        <taxon>Pseudomonadati</taxon>
        <taxon>Bacteroidota</taxon>
        <taxon>Chitinophagia</taxon>
        <taxon>Chitinophagales</taxon>
        <taxon>Chitinophagaceae</taxon>
        <taxon>Flaviaestuariibacter</taxon>
    </lineage>
</organism>
<proteinExistence type="predicted"/>
<dbReference type="RefSeq" id="WP_131850894.1">
    <property type="nucleotide sequence ID" value="NZ_SKFH01000004.1"/>
</dbReference>
<dbReference type="AlphaFoldDB" id="A0A4R4E2Y5"/>
<dbReference type="Pfam" id="PF08885">
    <property type="entry name" value="GSCFA"/>
    <property type="match status" value="1"/>
</dbReference>
<evidence type="ECO:0000313" key="3">
    <source>
        <dbReference type="Proteomes" id="UP000295164"/>
    </source>
</evidence>
<dbReference type="EMBL" id="SKFH01000004">
    <property type="protein sequence ID" value="TCZ73894.1"/>
    <property type="molecule type" value="Genomic_DNA"/>
</dbReference>
<keyword evidence="3" id="KW-1185">Reference proteome</keyword>
<protein>
    <submittedName>
        <fullName evidence="2">GSCFA domain-containing protein</fullName>
    </submittedName>
</protein>
<sequence>MEFMLPVRIPDPGVRLAPGERILSIGSCFTEHIGTALQDLKFRVLQNPNGILFDPVSVCRSLTSYVDPQPYGPADLFEREGVWHSWNHHSRFSGTDPDAVLAGLNAAQEEAGRFLREADWLIITLGSSFSYRLVHTETKPKQPLAAGGGVANCHRAPAAWFRKHLLGIDETVEALDNTLHRLFRFNPRLRFLFTVSPVRHIRDGVVENNRSKARLLEAVHHLVGKFDRLYYFPSYELVIDILRDYRFYAEDLVHPNYQATGFVLEQFLKTFTTEDTRLLLDEIRKLQGARRHKPSFPDTGAHRKFLETQLQKARELQERYPGLDFSEEISYFGSVPPNHVM</sequence>
<comment type="caution">
    <text evidence="2">The sequence shown here is derived from an EMBL/GenBank/DDBJ whole genome shotgun (WGS) entry which is preliminary data.</text>
</comment>
<evidence type="ECO:0000313" key="2">
    <source>
        <dbReference type="EMBL" id="TCZ73894.1"/>
    </source>
</evidence>
<dbReference type="SUPFAM" id="SSF52266">
    <property type="entry name" value="SGNH hydrolase"/>
    <property type="match status" value="1"/>
</dbReference>
<name>A0A4R4E2Y5_9BACT</name>
<evidence type="ECO:0000259" key="1">
    <source>
        <dbReference type="Pfam" id="PF08885"/>
    </source>
</evidence>
<gene>
    <name evidence="2" type="ORF">E0486_04225</name>
</gene>
<dbReference type="Proteomes" id="UP000295164">
    <property type="component" value="Unassembled WGS sequence"/>
</dbReference>
<dbReference type="OrthoDB" id="9807687at2"/>
<accession>A0A4R4E2Y5</accession>
<feature type="domain" description="GSCFA" evidence="1">
    <location>
        <begin position="21"/>
        <end position="267"/>
    </location>
</feature>